<dbReference type="Pfam" id="PF11367">
    <property type="entry name" value="Tail_completion_gp17"/>
    <property type="match status" value="1"/>
</dbReference>
<dbReference type="AlphaFoldDB" id="A0A1X6YXN6"/>
<keyword evidence="2" id="KW-1185">Reference proteome</keyword>
<dbReference type="InterPro" id="IPR021508">
    <property type="entry name" value="Gp17-like"/>
</dbReference>
<reference evidence="1 2" key="1">
    <citation type="submission" date="2017-03" db="EMBL/GenBank/DDBJ databases">
        <authorList>
            <person name="Afonso C.L."/>
            <person name="Miller P.J."/>
            <person name="Scott M.A."/>
            <person name="Spackman E."/>
            <person name="Goraichik I."/>
            <person name="Dimitrov K.M."/>
            <person name="Suarez D.L."/>
            <person name="Swayne D.E."/>
        </authorList>
    </citation>
    <scope>NUCLEOTIDE SEQUENCE [LARGE SCALE GENOMIC DNA]</scope>
    <source>
        <strain evidence="1 2">CECT 7751</strain>
    </source>
</reference>
<dbReference type="OrthoDB" id="7950654at2"/>
<protein>
    <recommendedName>
        <fullName evidence="3">DUF3168 domain-containing protein</fullName>
    </recommendedName>
</protein>
<evidence type="ECO:0000313" key="2">
    <source>
        <dbReference type="Proteomes" id="UP000193963"/>
    </source>
</evidence>
<evidence type="ECO:0008006" key="3">
    <source>
        <dbReference type="Google" id="ProtNLM"/>
    </source>
</evidence>
<name>A0A1X6YXN6_9RHOB</name>
<dbReference type="RefSeq" id="WP_085887311.1">
    <property type="nucleotide sequence ID" value="NZ_FWFN01000003.1"/>
</dbReference>
<accession>A0A1X6YXN6</accession>
<gene>
    <name evidence="1" type="ORF">PSM7751_01409</name>
</gene>
<sequence length="133" mass="14132">MKAALTALLLSDPDLQAQVGTRVNWSTPPAHAGGFPYLGLTLVSAPVAYTLDGEAEVQRSTVQLDAWAVTAAETEALRWEVRSLLSGFRGVVEGVFFRGAFVIGARDLDGRGLGDLGPLFGVSVDMSIRWSVV</sequence>
<organism evidence="1 2">
    <name type="scientific">Pseudooceanicola marinus</name>
    <dbReference type="NCBI Taxonomy" id="396013"/>
    <lineage>
        <taxon>Bacteria</taxon>
        <taxon>Pseudomonadati</taxon>
        <taxon>Pseudomonadota</taxon>
        <taxon>Alphaproteobacteria</taxon>
        <taxon>Rhodobacterales</taxon>
        <taxon>Paracoccaceae</taxon>
        <taxon>Pseudooceanicola</taxon>
    </lineage>
</organism>
<dbReference type="EMBL" id="FWFN01000003">
    <property type="protein sequence ID" value="SLN34177.1"/>
    <property type="molecule type" value="Genomic_DNA"/>
</dbReference>
<proteinExistence type="predicted"/>
<dbReference type="Proteomes" id="UP000193963">
    <property type="component" value="Unassembled WGS sequence"/>
</dbReference>
<evidence type="ECO:0000313" key="1">
    <source>
        <dbReference type="EMBL" id="SLN34177.1"/>
    </source>
</evidence>